<protein>
    <submittedName>
        <fullName evidence="2">Uncharacterized protein</fullName>
    </submittedName>
</protein>
<evidence type="ECO:0000313" key="3">
    <source>
        <dbReference type="Proteomes" id="UP000239494"/>
    </source>
</evidence>
<evidence type="ECO:0000313" key="2">
    <source>
        <dbReference type="EMBL" id="PRY37989.1"/>
    </source>
</evidence>
<keyword evidence="1" id="KW-1133">Transmembrane helix</keyword>
<dbReference type="AlphaFoldDB" id="A0A2T0SX67"/>
<evidence type="ECO:0000256" key="1">
    <source>
        <dbReference type="SAM" id="Phobius"/>
    </source>
</evidence>
<comment type="caution">
    <text evidence="2">The sequence shown here is derived from an EMBL/GenBank/DDBJ whole genome shotgun (WGS) entry which is preliminary data.</text>
</comment>
<proteinExistence type="predicted"/>
<dbReference type="Proteomes" id="UP000239494">
    <property type="component" value="Unassembled WGS sequence"/>
</dbReference>
<keyword evidence="3" id="KW-1185">Reference proteome</keyword>
<dbReference type="SUPFAM" id="SSF54427">
    <property type="entry name" value="NTF2-like"/>
    <property type="match status" value="1"/>
</dbReference>
<organism evidence="2 3">
    <name type="scientific">Umezawaea tangerina</name>
    <dbReference type="NCBI Taxonomy" id="84725"/>
    <lineage>
        <taxon>Bacteria</taxon>
        <taxon>Bacillati</taxon>
        <taxon>Actinomycetota</taxon>
        <taxon>Actinomycetes</taxon>
        <taxon>Pseudonocardiales</taxon>
        <taxon>Pseudonocardiaceae</taxon>
        <taxon>Umezawaea</taxon>
    </lineage>
</organism>
<accession>A0A2T0SX67</accession>
<sequence>MIGAMYGIGSEPRPVSRTSTRVLRFLAFSMVVGWVVFIALWIHAEPPPGAPSPDELARAYESALNNRQPDGVVTLLGGPVEGSDEVAKYLVGQPHDGRWHVSVVVLDGDTFLAVNDDRGLTAHLPTTNVDGHWQVNPLVSPR</sequence>
<name>A0A2T0SX67_9PSEU</name>
<gene>
    <name evidence="2" type="ORF">CLV43_109209</name>
</gene>
<keyword evidence="1" id="KW-0472">Membrane</keyword>
<reference evidence="2 3" key="1">
    <citation type="submission" date="2018-03" db="EMBL/GenBank/DDBJ databases">
        <title>Genomic Encyclopedia of Archaeal and Bacterial Type Strains, Phase II (KMG-II): from individual species to whole genera.</title>
        <authorList>
            <person name="Goeker M."/>
        </authorList>
    </citation>
    <scope>NUCLEOTIDE SEQUENCE [LARGE SCALE GENOMIC DNA]</scope>
    <source>
        <strain evidence="2 3">DSM 44720</strain>
    </source>
</reference>
<dbReference type="EMBL" id="PVTF01000009">
    <property type="protein sequence ID" value="PRY37989.1"/>
    <property type="molecule type" value="Genomic_DNA"/>
</dbReference>
<dbReference type="InterPro" id="IPR032710">
    <property type="entry name" value="NTF2-like_dom_sf"/>
</dbReference>
<keyword evidence="1" id="KW-0812">Transmembrane</keyword>
<feature type="transmembrane region" description="Helical" evidence="1">
    <location>
        <begin position="22"/>
        <end position="42"/>
    </location>
</feature>